<accession>A0A2H3D830</accession>
<evidence type="ECO:0000313" key="2">
    <source>
        <dbReference type="EMBL" id="PBK87592.1"/>
    </source>
</evidence>
<dbReference type="AlphaFoldDB" id="A0A2H3D830"/>
<gene>
    <name evidence="2" type="ORF">ARMGADRAFT_1016723</name>
    <name evidence="1" type="ORF">ARMGADRAFT_1020923</name>
</gene>
<evidence type="ECO:0000313" key="1">
    <source>
        <dbReference type="EMBL" id="PBK80461.1"/>
    </source>
</evidence>
<reference evidence="3" key="1">
    <citation type="journal article" date="2017" name="Nat. Ecol. Evol.">
        <title>Genome expansion and lineage-specific genetic innovations in the forest pathogenic fungi Armillaria.</title>
        <authorList>
            <person name="Sipos G."/>
            <person name="Prasanna A.N."/>
            <person name="Walter M.C."/>
            <person name="O'Connor E."/>
            <person name="Balint B."/>
            <person name="Krizsan K."/>
            <person name="Kiss B."/>
            <person name="Hess J."/>
            <person name="Varga T."/>
            <person name="Slot J."/>
            <person name="Riley R."/>
            <person name="Boka B."/>
            <person name="Rigling D."/>
            <person name="Barry K."/>
            <person name="Lee J."/>
            <person name="Mihaltcheva S."/>
            <person name="LaButti K."/>
            <person name="Lipzen A."/>
            <person name="Waldron R."/>
            <person name="Moloney N.M."/>
            <person name="Sperisen C."/>
            <person name="Kredics L."/>
            <person name="Vagvoelgyi C."/>
            <person name="Patrignani A."/>
            <person name="Fitzpatrick D."/>
            <person name="Nagy I."/>
            <person name="Doyle S."/>
            <person name="Anderson J.B."/>
            <person name="Grigoriev I.V."/>
            <person name="Gueldener U."/>
            <person name="Muensterkoetter M."/>
            <person name="Nagy L.G."/>
        </authorList>
    </citation>
    <scope>NUCLEOTIDE SEQUENCE [LARGE SCALE GENOMIC DNA]</scope>
    <source>
        <strain evidence="3">Ar21-2</strain>
    </source>
</reference>
<dbReference type="EMBL" id="KZ293678">
    <property type="protein sequence ID" value="PBK87592.1"/>
    <property type="molecule type" value="Genomic_DNA"/>
</dbReference>
<reference evidence="2" key="2">
    <citation type="journal article" date="2017" name="Nat. Ecol. Evol.">
        <title>Lineage-specific genetic innovations streamline the genomes of Armillaria species to pathogenesis.</title>
        <authorList>
            <consortium name="DOE Joint Genome Institute"/>
            <person name="Sipos G."/>
            <person name="Prasanna A.N."/>
            <person name="Walter M.C."/>
            <person name="O'Connor E."/>
            <person name="Balint B."/>
            <person name="Krizsan K."/>
            <person name="Kiss B."/>
            <person name="Hess J."/>
            <person name="Varga T."/>
            <person name="Slot J."/>
            <person name="Riley R."/>
            <person name="Boka B."/>
            <person name="Rigling D."/>
            <person name="Barry K."/>
            <person name="Lee J."/>
            <person name="Mihaltcheva S."/>
            <person name="LaButti K."/>
            <person name="Lipzen A."/>
            <person name="Waldron R."/>
            <person name="Moloney N.M."/>
            <person name="Sperisen C."/>
            <person name="Kredics L."/>
            <person name="Vagvolgyi C."/>
            <person name="Patrignani A."/>
            <person name="Fitzpatrick D."/>
            <person name="Nagy I."/>
            <person name="Doyle S."/>
            <person name="Anderson J."/>
            <person name="Grigoriev I.V."/>
            <person name="Guldener U."/>
            <person name="Munsterkotter M."/>
            <person name="Nagy L.G."/>
        </authorList>
    </citation>
    <scope>NUCLEOTIDE SEQUENCE [LARGE SCALE GENOMIC DNA]</scope>
    <source>
        <strain evidence="2">Ar21-2</strain>
    </source>
</reference>
<sequence>MAPVRLEDSLSDAACISSVADSVAYNPGIFICSCLVFIFTTAFKKSPSLSSRAQLGRLNSTIDDTLALFKSPDEDIDLQRRVPRCGEYIHLKQVQINACLSEICLLRAEKDDTSWREYFRSIKKCTSMCAPF</sequence>
<organism evidence="2 3">
    <name type="scientific">Armillaria gallica</name>
    <name type="common">Bulbous honey fungus</name>
    <name type="synonym">Armillaria bulbosa</name>
    <dbReference type="NCBI Taxonomy" id="47427"/>
    <lineage>
        <taxon>Eukaryota</taxon>
        <taxon>Fungi</taxon>
        <taxon>Dikarya</taxon>
        <taxon>Basidiomycota</taxon>
        <taxon>Agaricomycotina</taxon>
        <taxon>Agaricomycetes</taxon>
        <taxon>Agaricomycetidae</taxon>
        <taxon>Agaricales</taxon>
        <taxon>Marasmiineae</taxon>
        <taxon>Physalacriaceae</taxon>
        <taxon>Armillaria</taxon>
    </lineage>
</organism>
<dbReference type="EMBL" id="KZ293745">
    <property type="protein sequence ID" value="PBK80461.1"/>
    <property type="molecule type" value="Genomic_DNA"/>
</dbReference>
<evidence type="ECO:0000313" key="3">
    <source>
        <dbReference type="Proteomes" id="UP000217790"/>
    </source>
</evidence>
<dbReference type="InParanoid" id="A0A2H3D830"/>
<protein>
    <submittedName>
        <fullName evidence="2">Uncharacterized protein</fullName>
    </submittedName>
</protein>
<dbReference type="PROSITE" id="PS51257">
    <property type="entry name" value="PROKAR_LIPOPROTEIN"/>
    <property type="match status" value="1"/>
</dbReference>
<name>A0A2H3D830_ARMGA</name>
<keyword evidence="3" id="KW-1185">Reference proteome</keyword>
<proteinExistence type="predicted"/>
<dbReference type="Proteomes" id="UP000217790">
    <property type="component" value="Unassembled WGS sequence"/>
</dbReference>